<reference evidence="1" key="1">
    <citation type="journal article" date="2019" name="Sci. Rep.">
        <title>Draft genome of Tanacetum cinerariifolium, the natural source of mosquito coil.</title>
        <authorList>
            <person name="Yamashiro T."/>
            <person name="Shiraishi A."/>
            <person name="Satake H."/>
            <person name="Nakayama K."/>
        </authorList>
    </citation>
    <scope>NUCLEOTIDE SEQUENCE</scope>
</reference>
<dbReference type="EMBL" id="BKCJ010360347">
    <property type="protein sequence ID" value="GFA04399.1"/>
    <property type="molecule type" value="Genomic_DNA"/>
</dbReference>
<comment type="caution">
    <text evidence="1">The sequence shown here is derived from an EMBL/GenBank/DDBJ whole genome shotgun (WGS) entry which is preliminary data.</text>
</comment>
<accession>A0A699J1I6</accession>
<protein>
    <recommendedName>
        <fullName evidence="2">Reverse transcriptase domain-containing protein</fullName>
    </recommendedName>
</protein>
<name>A0A699J1I6_TANCI</name>
<evidence type="ECO:0000313" key="1">
    <source>
        <dbReference type="EMBL" id="GFA04399.1"/>
    </source>
</evidence>
<proteinExistence type="predicted"/>
<organism evidence="1">
    <name type="scientific">Tanacetum cinerariifolium</name>
    <name type="common">Dalmatian daisy</name>
    <name type="synonym">Chrysanthemum cinerariifolium</name>
    <dbReference type="NCBI Taxonomy" id="118510"/>
    <lineage>
        <taxon>Eukaryota</taxon>
        <taxon>Viridiplantae</taxon>
        <taxon>Streptophyta</taxon>
        <taxon>Embryophyta</taxon>
        <taxon>Tracheophyta</taxon>
        <taxon>Spermatophyta</taxon>
        <taxon>Magnoliopsida</taxon>
        <taxon>eudicotyledons</taxon>
        <taxon>Gunneridae</taxon>
        <taxon>Pentapetalae</taxon>
        <taxon>asterids</taxon>
        <taxon>campanulids</taxon>
        <taxon>Asterales</taxon>
        <taxon>Asteraceae</taxon>
        <taxon>Asteroideae</taxon>
        <taxon>Anthemideae</taxon>
        <taxon>Anthemidinae</taxon>
        <taxon>Tanacetum</taxon>
    </lineage>
</organism>
<dbReference type="AlphaFoldDB" id="A0A699J1I6"/>
<gene>
    <name evidence="1" type="ORF">Tci_576371</name>
</gene>
<sequence length="240" mass="27406">MGDEHLSIISETESDEVIKTSVENLVPIPSESKSLSNEDVLMENFKIYSSPLFDDEESISPKIDPHYFNVESDLIESLLSRDTLIDSSPKFDYLLEEFSGKLAHIDPIPSRIKEADFDLEEEIHTLIDSSPKFDYLLEEFSGKLAHIDPIPSRIKEAYFDLEEEIRLVENFSYDNLSPRPLKELNVEIADTIVESLSLSPIPVEDSDSQMEEIDLILDTGDLMPSDIKYDDYDSERDTFS</sequence>
<evidence type="ECO:0008006" key="2">
    <source>
        <dbReference type="Google" id="ProtNLM"/>
    </source>
</evidence>